<evidence type="ECO:0000256" key="4">
    <source>
        <dbReference type="ARBA" id="ARBA00022989"/>
    </source>
</evidence>
<feature type="transmembrane region" description="Helical" evidence="6">
    <location>
        <begin position="414"/>
        <end position="432"/>
    </location>
</feature>
<evidence type="ECO:0000256" key="6">
    <source>
        <dbReference type="RuleBase" id="RU362115"/>
    </source>
</evidence>
<dbReference type="PANTHER" id="PTHR22936">
    <property type="entry name" value="RHOMBOID-RELATED"/>
    <property type="match status" value="1"/>
</dbReference>
<comment type="catalytic activity">
    <reaction evidence="6">
        <text>Cleaves type-1 transmembrane domains using a catalytic dyad composed of serine and histidine that are contributed by different transmembrane domains.</text>
        <dbReference type="EC" id="3.4.21.105"/>
    </reaction>
</comment>
<dbReference type="SUPFAM" id="SSF144091">
    <property type="entry name" value="Rhomboid-like"/>
    <property type="match status" value="1"/>
</dbReference>
<accession>A0AAV1I774</accession>
<evidence type="ECO:0000256" key="1">
    <source>
        <dbReference type="ARBA" id="ARBA00004141"/>
    </source>
</evidence>
<name>A0AAV1I774_9CHLO</name>
<evidence type="ECO:0000256" key="3">
    <source>
        <dbReference type="ARBA" id="ARBA00022692"/>
    </source>
</evidence>
<dbReference type="Gene3D" id="1.20.1540.10">
    <property type="entry name" value="Rhomboid-like"/>
    <property type="match status" value="1"/>
</dbReference>
<keyword evidence="5 6" id="KW-0472">Membrane</keyword>
<dbReference type="InterPro" id="IPR035952">
    <property type="entry name" value="Rhomboid-like_sf"/>
</dbReference>
<gene>
    <name evidence="8" type="ORF">CVIRNUC_004856</name>
</gene>
<keyword evidence="6" id="KW-0378">Hydrolase</keyword>
<feature type="transmembrane region" description="Helical" evidence="6">
    <location>
        <begin position="325"/>
        <end position="346"/>
    </location>
</feature>
<comment type="function">
    <text evidence="6">Serine protease involved in intramembrane proteolysis.</text>
</comment>
<proteinExistence type="inferred from homology"/>
<keyword evidence="3 6" id="KW-0812">Transmembrane</keyword>
<dbReference type="AlphaFoldDB" id="A0AAV1I774"/>
<evidence type="ECO:0000313" key="9">
    <source>
        <dbReference type="Proteomes" id="UP001314263"/>
    </source>
</evidence>
<keyword evidence="9" id="KW-1185">Reference proteome</keyword>
<dbReference type="InterPro" id="IPR002610">
    <property type="entry name" value="Peptidase_S54_rhomboid-like"/>
</dbReference>
<dbReference type="GO" id="GO:0006508">
    <property type="term" value="P:proteolysis"/>
    <property type="evidence" value="ECO:0007669"/>
    <property type="project" value="UniProtKB-KW"/>
</dbReference>
<sequence>MSEPSTDDTIGALPPRRYSIAEQAGGRRRSSLIDAVGAKTGQAVRRASLAILGERVSHYASLVVAEKPLEAHQSYRRRRSSIVSGRLPPDLEMGGQKYGAQADVIRMQTEDEWSTQDAAAWEQYRLTITRRWQGAAATLINSAAMVKDITTLSDRFNKPSDRFAAAAGLAMKLEGHLQKRAILDALERRRLGPLDAFFDNFLTELAVTGERLFEVFTPAQLGQHRLFFTCAWTFVIFSVFWYTIGEFPYYEMVQFPDPQRSTCLEAIFRTPMGYGSSQLVHWINNAVPWCYDGEAWLLGGDFLIVWGARWGPLMRAQPYRWFTSWFLHQSFTHVLSNMLLFLVIAIQMEEKYGCLRMVVLWLFSSLGGNFFSAAFEDTCLALVGASGGVFGMVGLFIADMVVNFASIRRPILRSIMMVAFLIYFIITVATTPTGTSHLSHVGGFVTGLFPAMMFLPHLKSQKFEAWIPVAGAIVTLIVFVALPTYFYTHKYPHLNNCGADVSRYY</sequence>
<feature type="transmembrane region" description="Helical" evidence="6">
    <location>
        <begin position="438"/>
        <end position="458"/>
    </location>
</feature>
<protein>
    <recommendedName>
        <fullName evidence="6">RHOMBOID-like protein</fullName>
        <ecNumber evidence="6">3.4.21.105</ecNumber>
    </recommendedName>
</protein>
<evidence type="ECO:0000256" key="2">
    <source>
        <dbReference type="ARBA" id="ARBA00009045"/>
    </source>
</evidence>
<feature type="transmembrane region" description="Helical" evidence="6">
    <location>
        <begin position="226"/>
        <end position="244"/>
    </location>
</feature>
<dbReference type="EC" id="3.4.21.105" evidence="6"/>
<evidence type="ECO:0000256" key="5">
    <source>
        <dbReference type="ARBA" id="ARBA00023136"/>
    </source>
</evidence>
<dbReference type="EMBL" id="CAUYUE010000006">
    <property type="protein sequence ID" value="CAK0779803.1"/>
    <property type="molecule type" value="Genomic_DNA"/>
</dbReference>
<feature type="transmembrane region" description="Helical" evidence="6">
    <location>
        <begin position="465"/>
        <end position="486"/>
    </location>
</feature>
<dbReference type="InterPro" id="IPR022764">
    <property type="entry name" value="Peptidase_S54_rhomboid_dom"/>
</dbReference>
<dbReference type="Pfam" id="PF01694">
    <property type="entry name" value="Rhomboid"/>
    <property type="match status" value="1"/>
</dbReference>
<dbReference type="GO" id="GO:0004252">
    <property type="term" value="F:serine-type endopeptidase activity"/>
    <property type="evidence" value="ECO:0007669"/>
    <property type="project" value="InterPro"/>
</dbReference>
<keyword evidence="6" id="KW-0720">Serine protease</keyword>
<evidence type="ECO:0000313" key="8">
    <source>
        <dbReference type="EMBL" id="CAK0779803.1"/>
    </source>
</evidence>
<feature type="domain" description="Peptidase S54 rhomboid" evidence="7">
    <location>
        <begin position="316"/>
        <end position="455"/>
    </location>
</feature>
<keyword evidence="6" id="KW-0645">Protease</keyword>
<organism evidence="8 9">
    <name type="scientific">Coccomyxa viridis</name>
    <dbReference type="NCBI Taxonomy" id="1274662"/>
    <lineage>
        <taxon>Eukaryota</taxon>
        <taxon>Viridiplantae</taxon>
        <taxon>Chlorophyta</taxon>
        <taxon>core chlorophytes</taxon>
        <taxon>Trebouxiophyceae</taxon>
        <taxon>Trebouxiophyceae incertae sedis</taxon>
        <taxon>Coccomyxaceae</taxon>
        <taxon>Coccomyxa</taxon>
    </lineage>
</organism>
<dbReference type="Proteomes" id="UP001314263">
    <property type="component" value="Unassembled WGS sequence"/>
</dbReference>
<feature type="transmembrane region" description="Helical" evidence="6">
    <location>
        <begin position="381"/>
        <end position="402"/>
    </location>
</feature>
<feature type="transmembrane region" description="Helical" evidence="6">
    <location>
        <begin position="358"/>
        <end position="375"/>
    </location>
</feature>
<comment type="subcellular location">
    <subcellularLocation>
        <location evidence="1 6">Membrane</location>
        <topology evidence="1 6">Multi-pass membrane protein</topology>
    </subcellularLocation>
</comment>
<comment type="similarity">
    <text evidence="2 6">Belongs to the peptidase S54 family.</text>
</comment>
<reference evidence="8 9" key="1">
    <citation type="submission" date="2023-10" db="EMBL/GenBank/DDBJ databases">
        <authorList>
            <person name="Maclean D."/>
            <person name="Macfadyen A."/>
        </authorList>
    </citation>
    <scope>NUCLEOTIDE SEQUENCE [LARGE SCALE GENOMIC DNA]</scope>
</reference>
<evidence type="ECO:0000259" key="7">
    <source>
        <dbReference type="Pfam" id="PF01694"/>
    </source>
</evidence>
<dbReference type="GO" id="GO:0016020">
    <property type="term" value="C:membrane"/>
    <property type="evidence" value="ECO:0007669"/>
    <property type="project" value="UniProtKB-SubCell"/>
</dbReference>
<comment type="caution">
    <text evidence="8">The sequence shown here is derived from an EMBL/GenBank/DDBJ whole genome shotgun (WGS) entry which is preliminary data.</text>
</comment>
<dbReference type="PANTHER" id="PTHR22936:SF99">
    <property type="entry name" value="RHOMBOID-LIKE PROTEASE"/>
    <property type="match status" value="1"/>
</dbReference>
<keyword evidence="4 6" id="KW-1133">Transmembrane helix</keyword>